<feature type="binding site" evidence="11">
    <location>
        <position position="90"/>
    </location>
    <ligand>
        <name>Mg(2+)</name>
        <dbReference type="ChEBI" id="CHEBI:18420"/>
    </ligand>
</feature>
<dbReference type="Proteomes" id="UP000242561">
    <property type="component" value="Chromosome"/>
</dbReference>
<evidence type="ECO:0000256" key="8">
    <source>
        <dbReference type="ARBA" id="ARBA00022605"/>
    </source>
</evidence>
<dbReference type="Gene3D" id="3.10.20.810">
    <property type="entry name" value="Phosphoribosyl-AMP cyclohydrolase"/>
    <property type="match status" value="1"/>
</dbReference>
<evidence type="ECO:0000256" key="4">
    <source>
        <dbReference type="ARBA" id="ARBA00005204"/>
    </source>
</evidence>
<comment type="pathway">
    <text evidence="3 11">Amino-acid biosynthesis; L-histidine biosynthesis; L-histidine from 5-phospho-alpha-D-ribose 1-diphosphate: step 3/9.</text>
</comment>
<dbReference type="Gene3D" id="4.10.80.70">
    <property type="match status" value="1"/>
</dbReference>
<dbReference type="OrthoDB" id="9795769at2"/>
<keyword evidence="9 11" id="KW-0378">Hydrolase</keyword>
<comment type="similarity">
    <text evidence="5">In the C-terminal section; belongs to the PRA-PH family.</text>
</comment>
<evidence type="ECO:0000313" key="13">
    <source>
        <dbReference type="EMBL" id="APG63720.1"/>
    </source>
</evidence>
<dbReference type="InterPro" id="IPR002496">
    <property type="entry name" value="PRib_AMP_CycHydrolase_dom"/>
</dbReference>
<dbReference type="EC" id="3.5.4.19" evidence="11"/>
<dbReference type="GO" id="GO:0004635">
    <property type="term" value="F:phosphoribosyl-AMP cyclohydrolase activity"/>
    <property type="evidence" value="ECO:0007669"/>
    <property type="project" value="UniProtKB-UniRule"/>
</dbReference>
<dbReference type="HAMAP" id="MF_01021">
    <property type="entry name" value="HisI"/>
    <property type="match status" value="1"/>
</dbReference>
<comment type="similarity">
    <text evidence="11">Belongs to the PRA-CH family.</text>
</comment>
<dbReference type="GO" id="GO:0008270">
    <property type="term" value="F:zinc ion binding"/>
    <property type="evidence" value="ECO:0007669"/>
    <property type="project" value="UniProtKB-UniRule"/>
</dbReference>
<comment type="subcellular location">
    <subcellularLocation>
        <location evidence="11">Cytoplasm</location>
    </subcellularLocation>
</comment>
<evidence type="ECO:0000256" key="2">
    <source>
        <dbReference type="ARBA" id="ARBA00001460"/>
    </source>
</evidence>
<organism evidence="13 14">
    <name type="scientific">Sphingorhabdus lutea</name>
    <dbReference type="NCBI Taxonomy" id="1913578"/>
    <lineage>
        <taxon>Bacteria</taxon>
        <taxon>Pseudomonadati</taxon>
        <taxon>Pseudomonadota</taxon>
        <taxon>Alphaproteobacteria</taxon>
        <taxon>Sphingomonadales</taxon>
        <taxon>Sphingomonadaceae</taxon>
        <taxon>Sphingorhabdus</taxon>
    </lineage>
</organism>
<keyword evidence="11" id="KW-0862">Zinc</keyword>
<dbReference type="Pfam" id="PF01502">
    <property type="entry name" value="PRA-CH"/>
    <property type="match status" value="1"/>
</dbReference>
<evidence type="ECO:0000256" key="6">
    <source>
        <dbReference type="ARBA" id="ARBA00008299"/>
    </source>
</evidence>
<comment type="similarity">
    <text evidence="6">In the N-terminal section; belongs to the PRA-CH family.</text>
</comment>
<evidence type="ECO:0000256" key="10">
    <source>
        <dbReference type="ARBA" id="ARBA00023102"/>
    </source>
</evidence>
<evidence type="ECO:0000256" key="5">
    <source>
        <dbReference type="ARBA" id="ARBA00007731"/>
    </source>
</evidence>
<feature type="binding site" evidence="11">
    <location>
        <position position="110"/>
    </location>
    <ligand>
        <name>Zn(2+)</name>
        <dbReference type="ChEBI" id="CHEBI:29105"/>
        <note>ligand shared between dimeric partners</note>
    </ligand>
</feature>
<dbReference type="NCBIfam" id="NF000768">
    <property type="entry name" value="PRK00051.1"/>
    <property type="match status" value="1"/>
</dbReference>
<comment type="pathway">
    <text evidence="4">Amino-acid biosynthesis; L-histidine biosynthesis; L-histidine from 5-phospho-alpha-D-ribose 1-diphosphate: step 2/9.</text>
</comment>
<sequence length="129" mass="14245">MTKIDKKILESGQIFAPQFAENGLIPAIVTDAGDGHVLMLGYMNEAALQKTLSLGKVTFYSRSRQSLWTKGETSGHFLSVEEILVDCDQDALLIKSVAKGPTCHTNRRSCFYRRVEGDAALTFVENDDC</sequence>
<keyword evidence="14" id="KW-1185">Reference proteome</keyword>
<dbReference type="UniPathway" id="UPA00031">
    <property type="reaction ID" value="UER00008"/>
</dbReference>
<feature type="binding site" evidence="11">
    <location>
        <position position="88"/>
    </location>
    <ligand>
        <name>Mg(2+)</name>
        <dbReference type="ChEBI" id="CHEBI:18420"/>
    </ligand>
</feature>
<evidence type="ECO:0000259" key="12">
    <source>
        <dbReference type="Pfam" id="PF01502"/>
    </source>
</evidence>
<dbReference type="InterPro" id="IPR038019">
    <property type="entry name" value="PRib_AMP_CycHydrolase_sf"/>
</dbReference>
<comment type="cofactor">
    <cofactor evidence="11">
        <name>Zn(2+)</name>
        <dbReference type="ChEBI" id="CHEBI:29105"/>
    </cofactor>
    <text evidence="11">Binds 1 zinc ion per subunit.</text>
</comment>
<proteinExistence type="inferred from homology"/>
<comment type="catalytic activity">
    <reaction evidence="2">
        <text>1-(5-phospho-beta-D-ribosyl)-ATP + H2O = 1-(5-phospho-beta-D-ribosyl)-5'-AMP + diphosphate + H(+)</text>
        <dbReference type="Rhea" id="RHEA:22828"/>
        <dbReference type="ChEBI" id="CHEBI:15377"/>
        <dbReference type="ChEBI" id="CHEBI:15378"/>
        <dbReference type="ChEBI" id="CHEBI:33019"/>
        <dbReference type="ChEBI" id="CHEBI:59457"/>
        <dbReference type="ChEBI" id="CHEBI:73183"/>
        <dbReference type="EC" id="3.6.1.31"/>
    </reaction>
</comment>
<dbReference type="EMBL" id="CP018154">
    <property type="protein sequence ID" value="APG63720.1"/>
    <property type="molecule type" value="Genomic_DNA"/>
</dbReference>
<comment type="cofactor">
    <cofactor evidence="11">
        <name>Mg(2+)</name>
        <dbReference type="ChEBI" id="CHEBI:18420"/>
    </cofactor>
    <text evidence="11">Binds 1 Mg(2+) ion per subunit.</text>
</comment>
<protein>
    <recommendedName>
        <fullName evidence="11">Phosphoribosyl-AMP cyclohydrolase</fullName>
        <shortName evidence="11">PRA-CH</shortName>
        <ecNumber evidence="11">3.5.4.19</ecNumber>
    </recommendedName>
</protein>
<name>A0A1L3JF20_9SPHN</name>
<feature type="binding site" evidence="11">
    <location>
        <position position="87"/>
    </location>
    <ligand>
        <name>Zn(2+)</name>
        <dbReference type="ChEBI" id="CHEBI:29105"/>
        <note>ligand shared between dimeric partners</note>
    </ligand>
</feature>
<dbReference type="GO" id="GO:0000105">
    <property type="term" value="P:L-histidine biosynthetic process"/>
    <property type="evidence" value="ECO:0007669"/>
    <property type="project" value="UniProtKB-UniRule"/>
</dbReference>
<dbReference type="PANTHER" id="PTHR42945:SF9">
    <property type="entry name" value="HISTIDINE BIOSYNTHESIS BIFUNCTIONAL PROTEIN HISIE"/>
    <property type="match status" value="1"/>
</dbReference>
<dbReference type="STRING" id="1913578.LPB140_08420"/>
<evidence type="ECO:0000256" key="7">
    <source>
        <dbReference type="ARBA" id="ARBA00022490"/>
    </source>
</evidence>
<dbReference type="AlphaFoldDB" id="A0A1L3JF20"/>
<dbReference type="GO" id="GO:0005737">
    <property type="term" value="C:cytoplasm"/>
    <property type="evidence" value="ECO:0007669"/>
    <property type="project" value="UniProtKB-SubCell"/>
</dbReference>
<dbReference type="PANTHER" id="PTHR42945">
    <property type="entry name" value="HISTIDINE BIOSYNTHESIS BIFUNCTIONAL PROTEIN"/>
    <property type="match status" value="1"/>
</dbReference>
<keyword evidence="10 11" id="KW-0368">Histidine biosynthesis</keyword>
<dbReference type="KEGG" id="sphl:LPB140_08420"/>
<evidence type="ECO:0000256" key="3">
    <source>
        <dbReference type="ARBA" id="ARBA00005169"/>
    </source>
</evidence>
<dbReference type="GO" id="GO:0000287">
    <property type="term" value="F:magnesium ion binding"/>
    <property type="evidence" value="ECO:0007669"/>
    <property type="project" value="UniProtKB-UniRule"/>
</dbReference>
<gene>
    <name evidence="11" type="primary">hisI</name>
    <name evidence="13" type="ORF">LPB140_08420</name>
</gene>
<feature type="domain" description="Phosphoribosyl-AMP cyclohydrolase" evidence="12">
    <location>
        <begin position="39"/>
        <end position="112"/>
    </location>
</feature>
<keyword evidence="11" id="KW-0460">Magnesium</keyword>
<accession>A0A1L3JF20</accession>
<keyword evidence="7 11" id="KW-0963">Cytoplasm</keyword>
<comment type="subunit">
    <text evidence="11">Homodimer.</text>
</comment>
<evidence type="ECO:0000313" key="14">
    <source>
        <dbReference type="Proteomes" id="UP000242561"/>
    </source>
</evidence>
<comment type="function">
    <text evidence="11">Catalyzes the hydrolysis of the adenine ring of phosphoribosyl-AMP.</text>
</comment>
<dbReference type="GO" id="GO:0004636">
    <property type="term" value="F:phosphoribosyl-ATP diphosphatase activity"/>
    <property type="evidence" value="ECO:0007669"/>
    <property type="project" value="UniProtKB-EC"/>
</dbReference>
<keyword evidence="11" id="KW-0479">Metal-binding</keyword>
<evidence type="ECO:0000256" key="11">
    <source>
        <dbReference type="HAMAP-Rule" id="MF_01021"/>
    </source>
</evidence>
<evidence type="ECO:0000256" key="1">
    <source>
        <dbReference type="ARBA" id="ARBA00000024"/>
    </source>
</evidence>
<dbReference type="SUPFAM" id="SSF141734">
    <property type="entry name" value="HisI-like"/>
    <property type="match status" value="1"/>
</dbReference>
<dbReference type="FunFam" id="3.10.20.810:FF:000001">
    <property type="entry name" value="Histidine biosynthesis bifunctional protein HisIE"/>
    <property type="match status" value="1"/>
</dbReference>
<feature type="binding site" evidence="11">
    <location>
        <position position="103"/>
    </location>
    <ligand>
        <name>Zn(2+)</name>
        <dbReference type="ChEBI" id="CHEBI:29105"/>
        <note>ligand shared between dimeric partners</note>
    </ligand>
</feature>
<dbReference type="RefSeq" id="WP_072560706.1">
    <property type="nucleotide sequence ID" value="NZ_CP018154.1"/>
</dbReference>
<feature type="binding site" evidence="11">
    <location>
        <position position="86"/>
    </location>
    <ligand>
        <name>Mg(2+)</name>
        <dbReference type="ChEBI" id="CHEBI:18420"/>
    </ligand>
</feature>
<reference evidence="13 14" key="1">
    <citation type="submission" date="2016-11" db="EMBL/GenBank/DDBJ databases">
        <title>Sphingorhabdus sp. LPB0140, isolated from marine environment.</title>
        <authorList>
            <person name="Kim E."/>
            <person name="Yi H."/>
        </authorList>
    </citation>
    <scope>NUCLEOTIDE SEQUENCE [LARGE SCALE GENOMIC DNA]</scope>
    <source>
        <strain evidence="13 14">LPB0140</strain>
    </source>
</reference>
<dbReference type="InterPro" id="IPR026660">
    <property type="entry name" value="PRA-CH"/>
</dbReference>
<keyword evidence="8 11" id="KW-0028">Amino-acid biosynthesis</keyword>
<comment type="catalytic activity">
    <reaction evidence="1 11">
        <text>1-(5-phospho-beta-D-ribosyl)-5'-AMP + H2O = 1-(5-phospho-beta-D-ribosyl)-5-[(5-phospho-beta-D-ribosylamino)methylideneamino]imidazole-4-carboxamide</text>
        <dbReference type="Rhea" id="RHEA:20049"/>
        <dbReference type="ChEBI" id="CHEBI:15377"/>
        <dbReference type="ChEBI" id="CHEBI:58435"/>
        <dbReference type="ChEBI" id="CHEBI:59457"/>
        <dbReference type="EC" id="3.5.4.19"/>
    </reaction>
</comment>
<evidence type="ECO:0000256" key="9">
    <source>
        <dbReference type="ARBA" id="ARBA00022801"/>
    </source>
</evidence>